<name>A0AB34DDD9_9HYPH</name>
<proteinExistence type="predicted"/>
<evidence type="ECO:0000313" key="1">
    <source>
        <dbReference type="EMBL" id="KAB2698265.1"/>
    </source>
</evidence>
<accession>A0AB34DDD9</accession>
<organism evidence="1 2">
    <name type="scientific">Brucella lupini</name>
    <dbReference type="NCBI Taxonomy" id="255457"/>
    <lineage>
        <taxon>Bacteria</taxon>
        <taxon>Pseudomonadati</taxon>
        <taxon>Pseudomonadota</taxon>
        <taxon>Alphaproteobacteria</taxon>
        <taxon>Hyphomicrobiales</taxon>
        <taxon>Brucellaceae</taxon>
        <taxon>Brucella/Ochrobactrum group</taxon>
        <taxon>Brucella</taxon>
    </lineage>
</organism>
<gene>
    <name evidence="1" type="ORF">F9L03_26190</name>
</gene>
<evidence type="ECO:0000313" key="2">
    <source>
        <dbReference type="Proteomes" id="UP000435957"/>
    </source>
</evidence>
<protein>
    <submittedName>
        <fullName evidence="1">Uncharacterized protein</fullName>
    </submittedName>
</protein>
<dbReference type="AlphaFoldDB" id="A0AB34DDD9"/>
<comment type="caution">
    <text evidence="1">The sequence shown here is derived from an EMBL/GenBank/DDBJ whole genome shotgun (WGS) entry which is preliminary data.</text>
</comment>
<sequence>MMPSIAFPDETNKAPTSERVSFKAFASSNPDCMDFTDQCTTCSQQSGELVCSTPKIACIQKELSCTRSRKPDAEKK</sequence>
<keyword evidence="2" id="KW-1185">Reference proteome</keyword>
<dbReference type="Proteomes" id="UP000435957">
    <property type="component" value="Unassembled WGS sequence"/>
</dbReference>
<dbReference type="EMBL" id="WBWF01000041">
    <property type="protein sequence ID" value="KAB2698265.1"/>
    <property type="molecule type" value="Genomic_DNA"/>
</dbReference>
<reference evidence="1 2" key="1">
    <citation type="submission" date="2019-09" db="EMBL/GenBank/DDBJ databases">
        <title>Taxonomic organization of the family Brucellaceae based on a phylogenomic approach.</title>
        <authorList>
            <person name="Leclercq S."/>
            <person name="Cloeckaert A."/>
            <person name="Zygmunt M.S."/>
        </authorList>
    </citation>
    <scope>NUCLEOTIDE SEQUENCE [LARGE SCALE GENOMIC DNA]</scope>
    <source>
        <strain evidence="1 2">LUP23</strain>
    </source>
</reference>